<sequence>MLPMKLFLWILFAIRVIISQDSVMQKHAARTVETSCGSGHCHDTAHVDGEHDGGERNDYEHVDAGDDLGERAEGWSEEERPIGGGYTWGLASVRRRGGFW</sequence>
<keyword evidence="2" id="KW-1185">Reference proteome</keyword>
<reference evidence="1" key="1">
    <citation type="submission" date="2021-03" db="EMBL/GenBank/DDBJ databases">
        <authorList>
            <consortium name="DOE Joint Genome Institute"/>
            <person name="Ahrendt S."/>
            <person name="Looney B.P."/>
            <person name="Miyauchi S."/>
            <person name="Morin E."/>
            <person name="Drula E."/>
            <person name="Courty P.E."/>
            <person name="Chicoki N."/>
            <person name="Fauchery L."/>
            <person name="Kohler A."/>
            <person name="Kuo A."/>
            <person name="Labutti K."/>
            <person name="Pangilinan J."/>
            <person name="Lipzen A."/>
            <person name="Riley R."/>
            <person name="Andreopoulos W."/>
            <person name="He G."/>
            <person name="Johnson J."/>
            <person name="Barry K.W."/>
            <person name="Grigoriev I.V."/>
            <person name="Nagy L."/>
            <person name="Hibbett D."/>
            <person name="Henrissat B."/>
            <person name="Matheny P.B."/>
            <person name="Labbe J."/>
            <person name="Martin F."/>
        </authorList>
    </citation>
    <scope>NUCLEOTIDE SEQUENCE</scope>
    <source>
        <strain evidence="1">HHB10654</strain>
    </source>
</reference>
<dbReference type="EMBL" id="MU277268">
    <property type="protein sequence ID" value="KAI0056206.1"/>
    <property type="molecule type" value="Genomic_DNA"/>
</dbReference>
<evidence type="ECO:0000313" key="1">
    <source>
        <dbReference type="EMBL" id="KAI0056206.1"/>
    </source>
</evidence>
<name>A0ACB8SK93_9AGAM</name>
<evidence type="ECO:0000313" key="2">
    <source>
        <dbReference type="Proteomes" id="UP000814140"/>
    </source>
</evidence>
<organism evidence="1 2">
    <name type="scientific">Artomyces pyxidatus</name>
    <dbReference type="NCBI Taxonomy" id="48021"/>
    <lineage>
        <taxon>Eukaryota</taxon>
        <taxon>Fungi</taxon>
        <taxon>Dikarya</taxon>
        <taxon>Basidiomycota</taxon>
        <taxon>Agaricomycotina</taxon>
        <taxon>Agaricomycetes</taxon>
        <taxon>Russulales</taxon>
        <taxon>Auriscalpiaceae</taxon>
        <taxon>Artomyces</taxon>
    </lineage>
</organism>
<dbReference type="Proteomes" id="UP000814140">
    <property type="component" value="Unassembled WGS sequence"/>
</dbReference>
<accession>A0ACB8SK93</accession>
<reference evidence="1" key="2">
    <citation type="journal article" date="2022" name="New Phytol.">
        <title>Evolutionary transition to the ectomycorrhizal habit in the genomes of a hyperdiverse lineage of mushroom-forming fungi.</title>
        <authorList>
            <person name="Looney B."/>
            <person name="Miyauchi S."/>
            <person name="Morin E."/>
            <person name="Drula E."/>
            <person name="Courty P.E."/>
            <person name="Kohler A."/>
            <person name="Kuo A."/>
            <person name="LaButti K."/>
            <person name="Pangilinan J."/>
            <person name="Lipzen A."/>
            <person name="Riley R."/>
            <person name="Andreopoulos W."/>
            <person name="He G."/>
            <person name="Johnson J."/>
            <person name="Nolan M."/>
            <person name="Tritt A."/>
            <person name="Barry K.W."/>
            <person name="Grigoriev I.V."/>
            <person name="Nagy L.G."/>
            <person name="Hibbett D."/>
            <person name="Henrissat B."/>
            <person name="Matheny P.B."/>
            <person name="Labbe J."/>
            <person name="Martin F.M."/>
        </authorList>
    </citation>
    <scope>NUCLEOTIDE SEQUENCE</scope>
    <source>
        <strain evidence="1">HHB10654</strain>
    </source>
</reference>
<protein>
    <submittedName>
        <fullName evidence="1">Uncharacterized protein</fullName>
    </submittedName>
</protein>
<gene>
    <name evidence="1" type="ORF">BV25DRAFT_1921137</name>
</gene>
<proteinExistence type="predicted"/>
<comment type="caution">
    <text evidence="1">The sequence shown here is derived from an EMBL/GenBank/DDBJ whole genome shotgun (WGS) entry which is preliminary data.</text>
</comment>